<dbReference type="Pfam" id="PF01625">
    <property type="entry name" value="PMSR"/>
    <property type="match status" value="1"/>
</dbReference>
<dbReference type="PANTHER" id="PTHR43774:SF1">
    <property type="entry name" value="PEPTIDE METHIONINE SULFOXIDE REDUCTASE MSRA 2"/>
    <property type="match status" value="1"/>
</dbReference>
<dbReference type="KEGG" id="dalk:DSCA_23950"/>
<dbReference type="InterPro" id="IPR002569">
    <property type="entry name" value="Met_Sox_Rdtase_MsrA_dom"/>
</dbReference>
<evidence type="ECO:0000256" key="7">
    <source>
        <dbReference type="HAMAP-Rule" id="MF_01400"/>
    </source>
</evidence>
<dbReference type="NCBIfam" id="TIGR00357">
    <property type="entry name" value="peptide-methionine (R)-S-oxide reductase MsrB"/>
    <property type="match status" value="1"/>
</dbReference>
<dbReference type="GO" id="GO:0033743">
    <property type="term" value="F:peptide-methionine (R)-S-oxide reductase activity"/>
    <property type="evidence" value="ECO:0007669"/>
    <property type="project" value="UniProtKB-UniRule"/>
</dbReference>
<feature type="domain" description="MsrB" evidence="10">
    <location>
        <begin position="238"/>
        <end position="360"/>
    </location>
</feature>
<dbReference type="PROSITE" id="PS51790">
    <property type="entry name" value="MSRB"/>
    <property type="match status" value="1"/>
</dbReference>
<evidence type="ECO:0000256" key="3">
    <source>
        <dbReference type="ARBA" id="ARBA00024679"/>
    </source>
</evidence>
<comment type="caution">
    <text evidence="7">Lacks conserved residue(s) required for the propagation of feature annotation.</text>
</comment>
<feature type="active site" evidence="8">
    <location>
        <position position="48"/>
    </location>
</feature>
<dbReference type="SUPFAM" id="SSF51316">
    <property type="entry name" value="Mss4-like"/>
    <property type="match status" value="1"/>
</dbReference>
<comment type="catalytic activity">
    <reaction evidence="6 8">
        <text>[thioredoxin]-disulfide + L-methionine + H2O = L-methionine (S)-S-oxide + [thioredoxin]-dithiol</text>
        <dbReference type="Rhea" id="RHEA:19993"/>
        <dbReference type="Rhea" id="RHEA-COMP:10698"/>
        <dbReference type="Rhea" id="RHEA-COMP:10700"/>
        <dbReference type="ChEBI" id="CHEBI:15377"/>
        <dbReference type="ChEBI" id="CHEBI:29950"/>
        <dbReference type="ChEBI" id="CHEBI:50058"/>
        <dbReference type="ChEBI" id="CHEBI:57844"/>
        <dbReference type="ChEBI" id="CHEBI:58772"/>
        <dbReference type="EC" id="1.8.4.11"/>
    </reaction>
</comment>
<comment type="catalytic activity">
    <reaction evidence="5 7">
        <text>L-methionyl-[protein] + [thioredoxin]-disulfide + H2O = L-methionyl-(R)-S-oxide-[protein] + [thioredoxin]-dithiol</text>
        <dbReference type="Rhea" id="RHEA:24164"/>
        <dbReference type="Rhea" id="RHEA-COMP:10698"/>
        <dbReference type="Rhea" id="RHEA-COMP:10700"/>
        <dbReference type="Rhea" id="RHEA-COMP:12313"/>
        <dbReference type="Rhea" id="RHEA-COMP:12314"/>
        <dbReference type="ChEBI" id="CHEBI:15377"/>
        <dbReference type="ChEBI" id="CHEBI:16044"/>
        <dbReference type="ChEBI" id="CHEBI:29950"/>
        <dbReference type="ChEBI" id="CHEBI:45764"/>
        <dbReference type="ChEBI" id="CHEBI:50058"/>
        <dbReference type="EC" id="1.8.4.12"/>
    </reaction>
</comment>
<reference evidence="11 12" key="1">
    <citation type="submission" date="2019-11" db="EMBL/GenBank/DDBJ databases">
        <title>Comparative genomics of hydrocarbon-degrading Desulfosarcina strains.</title>
        <authorList>
            <person name="Watanabe M."/>
            <person name="Kojima H."/>
            <person name="Fukui M."/>
        </authorList>
    </citation>
    <scope>NUCLEOTIDE SEQUENCE [LARGE SCALE GENOMIC DNA]</scope>
    <source>
        <strain evidence="11 12">PL12</strain>
    </source>
</reference>
<accession>A0A5K7YJA0</accession>
<dbReference type="EC" id="1.8.4.11" evidence="8"/>
<keyword evidence="12" id="KW-1185">Reference proteome</keyword>
<feature type="region of interest" description="Disordered" evidence="9">
    <location>
        <begin position="218"/>
        <end position="241"/>
    </location>
</feature>
<organism evidence="11 12">
    <name type="scientific">Desulfosarcina alkanivorans</name>
    <dbReference type="NCBI Taxonomy" id="571177"/>
    <lineage>
        <taxon>Bacteria</taxon>
        <taxon>Pseudomonadati</taxon>
        <taxon>Thermodesulfobacteriota</taxon>
        <taxon>Desulfobacteria</taxon>
        <taxon>Desulfobacterales</taxon>
        <taxon>Desulfosarcinaceae</taxon>
        <taxon>Desulfosarcina</taxon>
    </lineage>
</organism>
<dbReference type="GO" id="GO:0008113">
    <property type="term" value="F:peptide-methionine (S)-S-oxide reductase activity"/>
    <property type="evidence" value="ECO:0007669"/>
    <property type="project" value="UniProtKB-UniRule"/>
</dbReference>
<dbReference type="HAMAP" id="MF_01401">
    <property type="entry name" value="MsrA"/>
    <property type="match status" value="1"/>
</dbReference>
<evidence type="ECO:0000313" key="11">
    <source>
        <dbReference type="EMBL" id="BBO68465.1"/>
    </source>
</evidence>
<comment type="similarity">
    <text evidence="7">Belongs to the MsrB Met sulfoxide reductase family.</text>
</comment>
<dbReference type="AlphaFoldDB" id="A0A5K7YJA0"/>
<dbReference type="InterPro" id="IPR002579">
    <property type="entry name" value="Met_Sox_Rdtase_MsrB_dom"/>
</dbReference>
<evidence type="ECO:0000256" key="6">
    <source>
        <dbReference type="ARBA" id="ARBA00048782"/>
    </source>
</evidence>
<dbReference type="InterPro" id="IPR011057">
    <property type="entry name" value="Mss4-like_sf"/>
</dbReference>
<evidence type="ECO:0000256" key="4">
    <source>
        <dbReference type="ARBA" id="ARBA00047806"/>
    </source>
</evidence>
<evidence type="ECO:0000259" key="10">
    <source>
        <dbReference type="PROSITE" id="PS51790"/>
    </source>
</evidence>
<dbReference type="Gene3D" id="3.30.1060.10">
    <property type="entry name" value="Peptide methionine sulphoxide reductase MsrA"/>
    <property type="match status" value="1"/>
</dbReference>
<dbReference type="HAMAP" id="MF_01400">
    <property type="entry name" value="MsrB"/>
    <property type="match status" value="1"/>
</dbReference>
<dbReference type="OrthoDB" id="4174719at2"/>
<dbReference type="Gene3D" id="2.170.150.20">
    <property type="entry name" value="Peptide methionine sulfoxide reductase"/>
    <property type="match status" value="1"/>
</dbReference>
<dbReference type="FunFam" id="2.170.150.20:FF:000003">
    <property type="entry name" value="Peptide methionine sulfoxide reductase MsrB"/>
    <property type="match status" value="1"/>
</dbReference>
<dbReference type="InterPro" id="IPR036509">
    <property type="entry name" value="Met_Sox_Rdtase_MsrA_sf"/>
</dbReference>
<sequence length="377" mass="42841">MKKMIIASLVLAAVLIGYQQVRSMDDKMEKPMDKMAEHTLSAVFAGGCFWCTESDFEQVDGVLQVVSGYTGGRMENPTYKQVSAGGTGHVEAVKVIYDPTRISYDQLLAVFWRHVDPTDAGGQFVDRGDQYRSVIFYATDEERQMAEASKRALDASGRFDRPVVTDILPLGTFYEAEAYHQDYYKKNALRYKWYRSGSGRDRFLEMTWAREEMNMEKKMSSPGAAVQKSEPPYDIPPDETLKKTLTPEQYRVAREDGTEPPFNNEFWDNHEPGIYVDVVSGEPLFSSTDKFDSGTGWPSFTRPLNPKNVVEKKDSSFFMVRTEVRSKHADSHLGHVFEDGPDPTGLRYCINSASLKFIPADELDQSGYGRYRKLFDE</sequence>
<keyword evidence="2" id="KW-0511">Multifunctional enzyme</keyword>
<dbReference type="GO" id="GO:0033744">
    <property type="term" value="F:L-methionine:thioredoxin-disulfide S-oxidoreductase activity"/>
    <property type="evidence" value="ECO:0007669"/>
    <property type="project" value="RHEA"/>
</dbReference>
<evidence type="ECO:0000256" key="2">
    <source>
        <dbReference type="ARBA" id="ARBA00023268"/>
    </source>
</evidence>
<gene>
    <name evidence="8" type="primary">msrA</name>
    <name evidence="7" type="synonym">msrB</name>
    <name evidence="11" type="ORF">DSCA_23950</name>
</gene>
<dbReference type="Proteomes" id="UP000427906">
    <property type="component" value="Chromosome"/>
</dbReference>
<comment type="catalytic activity">
    <reaction evidence="4 8">
        <text>L-methionyl-[protein] + [thioredoxin]-disulfide + H2O = L-methionyl-(S)-S-oxide-[protein] + [thioredoxin]-dithiol</text>
        <dbReference type="Rhea" id="RHEA:14217"/>
        <dbReference type="Rhea" id="RHEA-COMP:10698"/>
        <dbReference type="Rhea" id="RHEA-COMP:10700"/>
        <dbReference type="Rhea" id="RHEA-COMP:12313"/>
        <dbReference type="Rhea" id="RHEA-COMP:12315"/>
        <dbReference type="ChEBI" id="CHEBI:15377"/>
        <dbReference type="ChEBI" id="CHEBI:16044"/>
        <dbReference type="ChEBI" id="CHEBI:29950"/>
        <dbReference type="ChEBI" id="CHEBI:44120"/>
        <dbReference type="ChEBI" id="CHEBI:50058"/>
        <dbReference type="EC" id="1.8.4.11"/>
    </reaction>
</comment>
<evidence type="ECO:0000256" key="1">
    <source>
        <dbReference type="ARBA" id="ARBA00023002"/>
    </source>
</evidence>
<dbReference type="EMBL" id="AP021874">
    <property type="protein sequence ID" value="BBO68465.1"/>
    <property type="molecule type" value="Genomic_DNA"/>
</dbReference>
<evidence type="ECO:0000313" key="12">
    <source>
        <dbReference type="Proteomes" id="UP000427906"/>
    </source>
</evidence>
<proteinExistence type="inferred from homology"/>
<dbReference type="NCBIfam" id="TIGR00401">
    <property type="entry name" value="msrA"/>
    <property type="match status" value="1"/>
</dbReference>
<keyword evidence="1 7" id="KW-0560">Oxidoreductase</keyword>
<dbReference type="EC" id="1.8.4.12" evidence="7"/>
<evidence type="ECO:0000256" key="8">
    <source>
        <dbReference type="HAMAP-Rule" id="MF_01401"/>
    </source>
</evidence>
<dbReference type="PANTHER" id="PTHR43774">
    <property type="entry name" value="PEPTIDE METHIONINE SULFOXIDE REDUCTASE"/>
    <property type="match status" value="1"/>
</dbReference>
<name>A0A5K7YJA0_9BACT</name>
<evidence type="ECO:0000256" key="9">
    <source>
        <dbReference type="SAM" id="MobiDB-lite"/>
    </source>
</evidence>
<evidence type="ECO:0000256" key="5">
    <source>
        <dbReference type="ARBA" id="ARBA00048488"/>
    </source>
</evidence>
<comment type="function">
    <text evidence="3 8">Has an important function as a repair enzyme for proteins that have been inactivated by oxidation. Catalyzes the reversible oxidation-reduction of methionine sulfoxide in proteins to methionine.</text>
</comment>
<protein>
    <recommendedName>
        <fullName evidence="7 8">Multifunctional fusion protein</fullName>
    </recommendedName>
    <domain>
        <recommendedName>
            <fullName evidence="8">Peptide methionine sulfoxide reductase MsrA</fullName>
            <shortName evidence="8">Protein-methionine-S-oxide reductase</shortName>
            <ecNumber evidence="8">1.8.4.11</ecNumber>
        </recommendedName>
        <alternativeName>
            <fullName evidence="8">Peptide-methionine (S)-S-oxide reductase</fullName>
            <shortName evidence="8">Peptide Met(O) reductase</shortName>
        </alternativeName>
    </domain>
    <domain>
        <recommendedName>
            <fullName evidence="7">Peptide methionine sulfoxide reductase MsrB</fullName>
            <ecNumber evidence="7">1.8.4.12</ecNumber>
        </recommendedName>
        <alternativeName>
            <fullName evidence="7">Peptide-methionine (R)-S-oxide reductase</fullName>
        </alternativeName>
    </domain>
</protein>
<dbReference type="SUPFAM" id="SSF55068">
    <property type="entry name" value="Peptide methionine sulfoxide reductase"/>
    <property type="match status" value="1"/>
</dbReference>
<feature type="active site" description="Nucleophile" evidence="7">
    <location>
        <position position="349"/>
    </location>
</feature>
<dbReference type="Pfam" id="PF01641">
    <property type="entry name" value="SelR"/>
    <property type="match status" value="1"/>
</dbReference>
<comment type="similarity">
    <text evidence="8">Belongs to the MsrA Met sulfoxide reductase family.</text>
</comment>